<dbReference type="Proteomes" id="UP000637980">
    <property type="component" value="Unassembled WGS sequence"/>
</dbReference>
<reference evidence="2" key="1">
    <citation type="journal article" date="2019" name="Int. J. Syst. Evol. Microbiol.">
        <title>The Global Catalogue of Microorganisms (GCM) 10K type strain sequencing project: providing services to taxonomists for standard genome sequencing and annotation.</title>
        <authorList>
            <consortium name="The Broad Institute Genomics Platform"/>
            <consortium name="The Broad Institute Genome Sequencing Center for Infectious Disease"/>
            <person name="Wu L."/>
            <person name="Ma J."/>
        </authorList>
    </citation>
    <scope>NUCLEOTIDE SEQUENCE [LARGE SCALE GENOMIC DNA]</scope>
    <source>
        <strain evidence="2">KCTC 12861</strain>
    </source>
</reference>
<accession>A0ABQ3EIS4</accession>
<protein>
    <submittedName>
        <fullName evidence="1">Uncharacterized protein</fullName>
    </submittedName>
</protein>
<organism evidence="1 2">
    <name type="scientific">Pseudovibrio japonicus</name>
    <dbReference type="NCBI Taxonomy" id="366534"/>
    <lineage>
        <taxon>Bacteria</taxon>
        <taxon>Pseudomonadati</taxon>
        <taxon>Pseudomonadota</taxon>
        <taxon>Alphaproteobacteria</taxon>
        <taxon>Hyphomicrobiales</taxon>
        <taxon>Stappiaceae</taxon>
        <taxon>Pseudovibrio</taxon>
    </lineage>
</organism>
<comment type="caution">
    <text evidence="1">The sequence shown here is derived from an EMBL/GenBank/DDBJ whole genome shotgun (WGS) entry which is preliminary data.</text>
</comment>
<gene>
    <name evidence="1" type="ORF">GCM10007094_33770</name>
</gene>
<sequence length="58" mass="6817">MVTGPYLFRAIDKHGDTIDFPPTVPSSPNQVWPMDFIADQLEDGRRYRTPNILYDFDW</sequence>
<proteinExistence type="predicted"/>
<evidence type="ECO:0000313" key="2">
    <source>
        <dbReference type="Proteomes" id="UP000637980"/>
    </source>
</evidence>
<evidence type="ECO:0000313" key="1">
    <source>
        <dbReference type="EMBL" id="GHB41561.1"/>
    </source>
</evidence>
<dbReference type="EMBL" id="BMXE01000006">
    <property type="protein sequence ID" value="GHB41561.1"/>
    <property type="molecule type" value="Genomic_DNA"/>
</dbReference>
<name>A0ABQ3EIS4_9HYPH</name>
<keyword evidence="2" id="KW-1185">Reference proteome</keyword>